<dbReference type="InParanoid" id="G2Y1L3"/>
<gene>
    <name evidence="1" type="ORF">BofuT4_uP041640.1</name>
</gene>
<organism evidence="1 2">
    <name type="scientific">Botryotinia fuckeliana (strain T4)</name>
    <name type="common">Noble rot fungus</name>
    <name type="synonym">Botrytis cinerea</name>
    <dbReference type="NCBI Taxonomy" id="999810"/>
    <lineage>
        <taxon>Eukaryota</taxon>
        <taxon>Fungi</taxon>
        <taxon>Dikarya</taxon>
        <taxon>Ascomycota</taxon>
        <taxon>Pezizomycotina</taxon>
        <taxon>Leotiomycetes</taxon>
        <taxon>Helotiales</taxon>
        <taxon>Sclerotiniaceae</taxon>
        <taxon>Botrytis</taxon>
    </lineage>
</organism>
<dbReference type="AlphaFoldDB" id="G2Y1L3"/>
<dbReference type="HOGENOM" id="CLU_3350961_0_0_1"/>
<evidence type="ECO:0000313" key="2">
    <source>
        <dbReference type="Proteomes" id="UP000008177"/>
    </source>
</evidence>
<accession>G2Y1L3</accession>
<dbReference type="Proteomes" id="UP000008177">
    <property type="component" value="Unplaced contigs"/>
</dbReference>
<dbReference type="EMBL" id="FQ790282">
    <property type="protein sequence ID" value="CCD46553.1"/>
    <property type="molecule type" value="Genomic_DNA"/>
</dbReference>
<name>G2Y1L3_BOTF4</name>
<proteinExistence type="predicted"/>
<sequence>MYSDTWYVKGYPACTASLSLDLRKVAKFTDEPWKHVM</sequence>
<protein>
    <submittedName>
        <fullName evidence="1">Uncharacterized protein</fullName>
    </submittedName>
</protein>
<evidence type="ECO:0000313" key="1">
    <source>
        <dbReference type="EMBL" id="CCD46553.1"/>
    </source>
</evidence>
<reference evidence="2" key="1">
    <citation type="journal article" date="2011" name="PLoS Genet.">
        <title>Genomic analysis of the necrotrophic fungal pathogens Sclerotinia sclerotiorum and Botrytis cinerea.</title>
        <authorList>
            <person name="Amselem J."/>
            <person name="Cuomo C.A."/>
            <person name="van Kan J.A."/>
            <person name="Viaud M."/>
            <person name="Benito E.P."/>
            <person name="Couloux A."/>
            <person name="Coutinho P.M."/>
            <person name="de Vries R.P."/>
            <person name="Dyer P.S."/>
            <person name="Fillinger S."/>
            <person name="Fournier E."/>
            <person name="Gout L."/>
            <person name="Hahn M."/>
            <person name="Kohn L."/>
            <person name="Lapalu N."/>
            <person name="Plummer K.M."/>
            <person name="Pradier J.M."/>
            <person name="Quevillon E."/>
            <person name="Sharon A."/>
            <person name="Simon A."/>
            <person name="ten Have A."/>
            <person name="Tudzynski B."/>
            <person name="Tudzynski P."/>
            <person name="Wincker P."/>
            <person name="Andrew M."/>
            <person name="Anthouard V."/>
            <person name="Beever R.E."/>
            <person name="Beffa R."/>
            <person name="Benoit I."/>
            <person name="Bouzid O."/>
            <person name="Brault B."/>
            <person name="Chen Z."/>
            <person name="Choquer M."/>
            <person name="Collemare J."/>
            <person name="Cotton P."/>
            <person name="Danchin E.G."/>
            <person name="Da Silva C."/>
            <person name="Gautier A."/>
            <person name="Giraud C."/>
            <person name="Giraud T."/>
            <person name="Gonzalez C."/>
            <person name="Grossetete S."/>
            <person name="Guldener U."/>
            <person name="Henrissat B."/>
            <person name="Howlett B.J."/>
            <person name="Kodira C."/>
            <person name="Kretschmer M."/>
            <person name="Lappartient A."/>
            <person name="Leroch M."/>
            <person name="Levis C."/>
            <person name="Mauceli E."/>
            <person name="Neuveglise C."/>
            <person name="Oeser B."/>
            <person name="Pearson M."/>
            <person name="Poulain J."/>
            <person name="Poussereau N."/>
            <person name="Quesneville H."/>
            <person name="Rascle C."/>
            <person name="Schumacher J."/>
            <person name="Segurens B."/>
            <person name="Sexton A."/>
            <person name="Silva E."/>
            <person name="Sirven C."/>
            <person name="Soanes D.M."/>
            <person name="Talbot N.J."/>
            <person name="Templeton M."/>
            <person name="Yandava C."/>
            <person name="Yarden O."/>
            <person name="Zeng Q."/>
            <person name="Rollins J.A."/>
            <person name="Lebrun M.H."/>
            <person name="Dickman M."/>
        </authorList>
    </citation>
    <scope>NUCLEOTIDE SEQUENCE [LARGE SCALE GENOMIC DNA]</scope>
    <source>
        <strain evidence="2">T4</strain>
    </source>
</reference>